<comment type="caution">
    <text evidence="2">The sequence shown here is derived from an EMBL/GenBank/DDBJ whole genome shotgun (WGS) entry which is preliminary data.</text>
</comment>
<dbReference type="Pfam" id="PF09527">
    <property type="entry name" value="ATPase_gene1"/>
    <property type="match status" value="1"/>
</dbReference>
<dbReference type="EMBL" id="QWVS01000004">
    <property type="protein sequence ID" value="RID88604.1"/>
    <property type="molecule type" value="Genomic_DNA"/>
</dbReference>
<accession>A0A398BG60</accession>
<keyword evidence="3" id="KW-1185">Reference proteome</keyword>
<evidence type="ECO:0000313" key="3">
    <source>
        <dbReference type="Proteomes" id="UP000266016"/>
    </source>
</evidence>
<keyword evidence="1" id="KW-0472">Membrane</keyword>
<name>A0A398BG60_9BACI</name>
<dbReference type="InterPro" id="IPR032820">
    <property type="entry name" value="ATPase_put"/>
</dbReference>
<dbReference type="Proteomes" id="UP000266016">
    <property type="component" value="Unassembled WGS sequence"/>
</dbReference>
<dbReference type="AlphaFoldDB" id="A0A398BG60"/>
<evidence type="ECO:0000313" key="2">
    <source>
        <dbReference type="EMBL" id="RID88604.1"/>
    </source>
</evidence>
<feature type="transmembrane region" description="Helical" evidence="1">
    <location>
        <begin position="12"/>
        <end position="33"/>
    </location>
</feature>
<organism evidence="2 3">
    <name type="scientific">Peribacillus asahii</name>
    <dbReference type="NCBI Taxonomy" id="228899"/>
    <lineage>
        <taxon>Bacteria</taxon>
        <taxon>Bacillati</taxon>
        <taxon>Bacillota</taxon>
        <taxon>Bacilli</taxon>
        <taxon>Bacillales</taxon>
        <taxon>Bacillaceae</taxon>
        <taxon>Peribacillus</taxon>
    </lineage>
</organism>
<evidence type="ECO:0000256" key="1">
    <source>
        <dbReference type="SAM" id="Phobius"/>
    </source>
</evidence>
<protein>
    <submittedName>
        <fullName evidence="2">AtpZ/AtpI family protein</fullName>
    </submittedName>
</protein>
<sequence length="70" mass="7670">MSQNKRHPFKAMALISVILSQLVGPILIGIFLGKWLDSTFNTEPLLLVVGLLIGLATGIIAMLSTVRQYF</sequence>
<keyword evidence="1" id="KW-1133">Transmembrane helix</keyword>
<feature type="transmembrane region" description="Helical" evidence="1">
    <location>
        <begin position="45"/>
        <end position="66"/>
    </location>
</feature>
<dbReference type="RefSeq" id="WP_119115789.1">
    <property type="nucleotide sequence ID" value="NZ_QWVS01000004.1"/>
</dbReference>
<proteinExistence type="predicted"/>
<reference evidence="2 3" key="1">
    <citation type="submission" date="2018-08" db="EMBL/GenBank/DDBJ databases">
        <title>Bacillus jemisoniae sp. nov., Bacillus chryseoplanitiae sp. nov., Bacillus resnikiae sp. nov., and Bacillus frankliniae sp. nov., isolated from Viking spacecraft and associated surfaces.</title>
        <authorList>
            <person name="Seuylemezian A."/>
            <person name="Vaishampayan P."/>
        </authorList>
    </citation>
    <scope>NUCLEOTIDE SEQUENCE [LARGE SCALE GENOMIC DNA]</scope>
    <source>
        <strain evidence="2 3">MA001</strain>
    </source>
</reference>
<gene>
    <name evidence="2" type="ORF">D1953_03525</name>
</gene>
<keyword evidence="1" id="KW-0812">Transmembrane</keyword>